<accession>A0A7R9MJU7</accession>
<gene>
    <name evidence="2" type="ORF">ONB1V03_LOCUS16972</name>
</gene>
<feature type="non-terminal residue" evidence="2">
    <location>
        <position position="1"/>
    </location>
</feature>
<dbReference type="Proteomes" id="UP000728032">
    <property type="component" value="Unassembled WGS sequence"/>
</dbReference>
<organism evidence="2">
    <name type="scientific">Oppiella nova</name>
    <dbReference type="NCBI Taxonomy" id="334625"/>
    <lineage>
        <taxon>Eukaryota</taxon>
        <taxon>Metazoa</taxon>
        <taxon>Ecdysozoa</taxon>
        <taxon>Arthropoda</taxon>
        <taxon>Chelicerata</taxon>
        <taxon>Arachnida</taxon>
        <taxon>Acari</taxon>
        <taxon>Acariformes</taxon>
        <taxon>Sarcoptiformes</taxon>
        <taxon>Oribatida</taxon>
        <taxon>Brachypylina</taxon>
        <taxon>Oppioidea</taxon>
        <taxon>Oppiidae</taxon>
        <taxon>Oppiella</taxon>
    </lineage>
</organism>
<feature type="region of interest" description="Disordered" evidence="1">
    <location>
        <begin position="1"/>
        <end position="78"/>
    </location>
</feature>
<evidence type="ECO:0000313" key="3">
    <source>
        <dbReference type="Proteomes" id="UP000728032"/>
    </source>
</evidence>
<dbReference type="AlphaFoldDB" id="A0A7R9MJU7"/>
<dbReference type="EMBL" id="CAJPVJ010020113">
    <property type="protein sequence ID" value="CAG2177542.1"/>
    <property type="molecule type" value="Genomic_DNA"/>
</dbReference>
<feature type="compositionally biased region" description="Acidic residues" evidence="1">
    <location>
        <begin position="68"/>
        <end position="78"/>
    </location>
</feature>
<evidence type="ECO:0000256" key="1">
    <source>
        <dbReference type="SAM" id="MobiDB-lite"/>
    </source>
</evidence>
<dbReference type="OrthoDB" id="6527117at2759"/>
<sequence length="609" mass="68670">MEDTGAHVVDTTVDAIAEPVESSATPERTSEGTAADNGHNGGGDNDNEANDGNSGEEIPDMMAILYGNEEEADADDDEDDFVANTTTVSQESNTGSVGGVVKAEVVGTAGVAEGLSTGAADSGRKRRSNEANDSSQNNSKRIKPEPMSPPRSRSQESVPLVATIPLTTTCEQIEVEEELPKDSRHFMTYILSLSGNDLEAKDMTELSIHSKLNDITRTLEFRSMDTFLESFVPFVIMDLWRNAKQEWGSRPKRVLGRKCSIMTKWKTNRMFDGLELKCISVIGSDEKPHFRFGQLAMLQTAIQTKADSNQHTIGRRKCLAYITSHTVRETNPNNQTEVNHLRTFSKAEKRPYSMVEEITFMTKYGDDLYIRNDSLLIADPMICIHNYVLQVRALYKFDQFPAYNQVFRPIFTSRASGLSVRIDEKRYDSREQECIQTALDVVANPSASHSYFLLVKGSEKTNILGEIVRQIVLCDSFRQMKVLVTSNDENSLKSINNFLKSRRISTYFTVKDVSELRDPAIKYINHKLSKPLDEHQKGLYEDCLQYLEQDIHFDVSVDLILQLNKIYEQLKRDLMFNSHVIMGRVDDLCNDISFYNLFASHKFPISCCV</sequence>
<proteinExistence type="predicted"/>
<evidence type="ECO:0000313" key="2">
    <source>
        <dbReference type="EMBL" id="CAD7660404.1"/>
    </source>
</evidence>
<name>A0A7R9MJU7_9ACAR</name>
<feature type="region of interest" description="Disordered" evidence="1">
    <location>
        <begin position="115"/>
        <end position="159"/>
    </location>
</feature>
<protein>
    <submittedName>
        <fullName evidence="2">Uncharacterized protein</fullName>
    </submittedName>
</protein>
<reference evidence="2" key="1">
    <citation type="submission" date="2020-11" db="EMBL/GenBank/DDBJ databases">
        <authorList>
            <person name="Tran Van P."/>
        </authorList>
    </citation>
    <scope>NUCLEOTIDE SEQUENCE</scope>
</reference>
<dbReference type="EMBL" id="OC934938">
    <property type="protein sequence ID" value="CAD7660404.1"/>
    <property type="molecule type" value="Genomic_DNA"/>
</dbReference>
<keyword evidence="3" id="KW-1185">Reference proteome</keyword>